<dbReference type="InterPro" id="IPR005467">
    <property type="entry name" value="His_kinase_dom"/>
</dbReference>
<feature type="domain" description="Response regulatory" evidence="11">
    <location>
        <begin position="742"/>
        <end position="858"/>
    </location>
</feature>
<dbReference type="InterPro" id="IPR003660">
    <property type="entry name" value="HAMP_dom"/>
</dbReference>
<dbReference type="STRING" id="1429043.X474_16915"/>
<dbReference type="CDD" id="cd00156">
    <property type="entry name" value="REC"/>
    <property type="match status" value="1"/>
</dbReference>
<dbReference type="EC" id="2.7.13.3" evidence="3"/>
<dbReference type="NCBIfam" id="TIGR00229">
    <property type="entry name" value="sensory_box"/>
    <property type="match status" value="1"/>
</dbReference>
<dbReference type="InterPro" id="IPR004358">
    <property type="entry name" value="Sig_transdc_His_kin-like_C"/>
</dbReference>
<evidence type="ECO:0000259" key="11">
    <source>
        <dbReference type="PROSITE" id="PS50110"/>
    </source>
</evidence>
<organism evidence="13 14">
    <name type="scientific">Dethiosulfatarculus sandiegensis</name>
    <dbReference type="NCBI Taxonomy" id="1429043"/>
    <lineage>
        <taxon>Bacteria</taxon>
        <taxon>Pseudomonadati</taxon>
        <taxon>Thermodesulfobacteriota</taxon>
        <taxon>Desulfarculia</taxon>
        <taxon>Desulfarculales</taxon>
        <taxon>Desulfarculaceae</taxon>
        <taxon>Dethiosulfatarculus</taxon>
    </lineage>
</organism>
<keyword evidence="6" id="KW-0418">Kinase</keyword>
<dbReference type="CDD" id="cd00130">
    <property type="entry name" value="PAS"/>
    <property type="match status" value="1"/>
</dbReference>
<dbReference type="SMART" id="SM00091">
    <property type="entry name" value="PAS"/>
    <property type="match status" value="1"/>
</dbReference>
<dbReference type="Gene3D" id="1.10.287.130">
    <property type="match status" value="1"/>
</dbReference>
<dbReference type="Pfam" id="PF00672">
    <property type="entry name" value="HAMP"/>
    <property type="match status" value="1"/>
</dbReference>
<reference evidence="13 14" key="1">
    <citation type="submission" date="2013-11" db="EMBL/GenBank/DDBJ databases">
        <title>Metagenomic analysis of a methanogenic consortium involved in long chain n-alkane degradation.</title>
        <authorList>
            <person name="Davidova I.A."/>
            <person name="Callaghan A.V."/>
            <person name="Wawrik B."/>
            <person name="Pruitt S."/>
            <person name="Marks C."/>
            <person name="Duncan K.E."/>
            <person name="Suflita J.M."/>
        </authorList>
    </citation>
    <scope>NUCLEOTIDE SEQUENCE [LARGE SCALE GENOMIC DNA]</scope>
    <source>
        <strain evidence="13 14">SPR</strain>
    </source>
</reference>
<dbReference type="RefSeq" id="WP_044350098.1">
    <property type="nucleotide sequence ID" value="NZ_AZAC01000023.1"/>
</dbReference>
<keyword evidence="5" id="KW-0808">Transferase</keyword>
<evidence type="ECO:0000256" key="5">
    <source>
        <dbReference type="ARBA" id="ARBA00022679"/>
    </source>
</evidence>
<comment type="catalytic activity">
    <reaction evidence="1">
        <text>ATP + protein L-histidine = ADP + protein N-phospho-L-histidine.</text>
        <dbReference type="EC" id="2.7.13.3"/>
    </reaction>
</comment>
<dbReference type="Pfam" id="PF00512">
    <property type="entry name" value="HisKA"/>
    <property type="match status" value="1"/>
</dbReference>
<dbReference type="Proteomes" id="UP000032233">
    <property type="component" value="Unassembled WGS sequence"/>
</dbReference>
<feature type="transmembrane region" description="Helical" evidence="9">
    <location>
        <begin position="272"/>
        <end position="292"/>
    </location>
</feature>
<dbReference type="PROSITE" id="PS50110">
    <property type="entry name" value="RESPONSE_REGULATORY"/>
    <property type="match status" value="1"/>
</dbReference>
<evidence type="ECO:0000259" key="10">
    <source>
        <dbReference type="PROSITE" id="PS50109"/>
    </source>
</evidence>
<dbReference type="PANTHER" id="PTHR43065">
    <property type="entry name" value="SENSOR HISTIDINE KINASE"/>
    <property type="match status" value="1"/>
</dbReference>
<keyword evidence="9" id="KW-0472">Membrane</keyword>
<dbReference type="InterPro" id="IPR000014">
    <property type="entry name" value="PAS"/>
</dbReference>
<keyword evidence="8" id="KW-0175">Coiled coil</keyword>
<dbReference type="InParanoid" id="A0A0D2JTI5"/>
<evidence type="ECO:0000313" key="14">
    <source>
        <dbReference type="Proteomes" id="UP000032233"/>
    </source>
</evidence>
<evidence type="ECO:0000256" key="6">
    <source>
        <dbReference type="ARBA" id="ARBA00022777"/>
    </source>
</evidence>
<feature type="domain" description="Histidine kinase" evidence="10">
    <location>
        <begin position="501"/>
        <end position="720"/>
    </location>
</feature>
<dbReference type="OrthoDB" id="9761263at2"/>
<evidence type="ECO:0000256" key="1">
    <source>
        <dbReference type="ARBA" id="ARBA00000085"/>
    </source>
</evidence>
<dbReference type="CDD" id="cd06225">
    <property type="entry name" value="HAMP"/>
    <property type="match status" value="1"/>
</dbReference>
<dbReference type="SMART" id="SM00448">
    <property type="entry name" value="REC"/>
    <property type="match status" value="1"/>
</dbReference>
<evidence type="ECO:0000256" key="4">
    <source>
        <dbReference type="ARBA" id="ARBA00022553"/>
    </source>
</evidence>
<dbReference type="PANTHER" id="PTHR43065:SF42">
    <property type="entry name" value="TWO-COMPONENT SENSOR PPRA"/>
    <property type="match status" value="1"/>
</dbReference>
<dbReference type="Gene3D" id="3.30.565.10">
    <property type="entry name" value="Histidine kinase-like ATPase, C-terminal domain"/>
    <property type="match status" value="1"/>
</dbReference>
<comment type="caution">
    <text evidence="13">The sequence shown here is derived from an EMBL/GenBank/DDBJ whole genome shotgun (WGS) entry which is preliminary data.</text>
</comment>
<dbReference type="SUPFAM" id="SSF47384">
    <property type="entry name" value="Homodimeric domain of signal transducing histidine kinase"/>
    <property type="match status" value="1"/>
</dbReference>
<dbReference type="AlphaFoldDB" id="A0A0D2JTI5"/>
<keyword evidence="9" id="KW-0812">Transmembrane</keyword>
<evidence type="ECO:0000313" key="13">
    <source>
        <dbReference type="EMBL" id="KIX12820.1"/>
    </source>
</evidence>
<dbReference type="SUPFAM" id="SSF158472">
    <property type="entry name" value="HAMP domain-like"/>
    <property type="match status" value="1"/>
</dbReference>
<dbReference type="PROSITE" id="PS50109">
    <property type="entry name" value="HIS_KIN"/>
    <property type="match status" value="1"/>
</dbReference>
<dbReference type="SUPFAM" id="SSF52172">
    <property type="entry name" value="CheY-like"/>
    <property type="match status" value="1"/>
</dbReference>
<dbReference type="Gene3D" id="3.40.50.2300">
    <property type="match status" value="1"/>
</dbReference>
<sequence>MLSIKKRLTISFILVAILPLVATGLLLSVRTFEHQKKDAIQMQAETALRVSERFSDFISRVTGKMTLTASLLSSHLGDVKKCNAVIGELGFRFFNKIILLSEKGEQLGRGSRVELDITGHHSDFTKQKFFTIPLREKNTYYGPVRFDKNTHEPLMIISLPVNELLSDKVPAVLMAEVRLRHVWEIVRRYSGGSGHTLLILDEKDRIIAHPNQSLVLKGTTWHIVQKGQQMGLKGEEVVLAYQKVSFPGRNFKVVAFLPADIALKPAYDSLKILILILVGALIFGAVFALVVLKGIVGPIDGLVQVVNRFRQGCLSARAEVVRQDEIGHLATVFNLMAQRLRENLQELNQEIQERRQTETALTESQEKFIKAFHASPHWLTIVTLHDGRFLEVNDAFCRALGKKRQEIIGCTSVELGIWGENEDRKLHLQALRETGSLREAETEMFTKDGLKNTVLWSAEKIKLGGQECLISVVTDITQRKKLEAQVRQAQKMEAIGTLAGGIAHDFNNILQAIIGYCQLLQMEQESAKEREEHVGQIMSAGLRAVSLVRRLLTFSRKVDLVLEPLTLNRSVDSVAEMLFRTIPKMVEIKTNLAEDLHMVQVDPVQMEQVLMNLGINASDAMDGSGILTFETKNFYVEEPLPDLNAGQYVLLTVTDTGCGMDSETIARIFEPFYTTKKPGKGTGLGLSTAYGIVKAHGGKITCYSRPGEGTSFYIYLPALVEAGEVASRTDTETSKQVKGTETVLLVDDEPDVLSFASSVLTRFGYKVLTADNGGKALNLCKESDNGIALVVLDLDMPEMGGAECAVELEAHHEGLNIIIASGHAPESRKLGAAGEKVAAFLNKPYMAKDLLQTVRSVLDKKQEKGI</sequence>
<dbReference type="EMBL" id="AZAC01000023">
    <property type="protein sequence ID" value="KIX12820.1"/>
    <property type="molecule type" value="Genomic_DNA"/>
</dbReference>
<dbReference type="SMART" id="SM00304">
    <property type="entry name" value="HAMP"/>
    <property type="match status" value="1"/>
</dbReference>
<feature type="domain" description="HAMP" evidence="12">
    <location>
        <begin position="293"/>
        <end position="345"/>
    </location>
</feature>
<keyword evidence="14" id="KW-1185">Reference proteome</keyword>
<dbReference type="SMART" id="SM00388">
    <property type="entry name" value="HisKA"/>
    <property type="match status" value="1"/>
</dbReference>
<keyword evidence="4 7" id="KW-0597">Phosphoprotein</keyword>
<dbReference type="Pfam" id="PF02518">
    <property type="entry name" value="HATPase_c"/>
    <property type="match status" value="1"/>
</dbReference>
<protein>
    <recommendedName>
        <fullName evidence="3">histidine kinase</fullName>
        <ecNumber evidence="3">2.7.13.3</ecNumber>
    </recommendedName>
</protein>
<evidence type="ECO:0000256" key="8">
    <source>
        <dbReference type="SAM" id="Coils"/>
    </source>
</evidence>
<evidence type="ECO:0000259" key="12">
    <source>
        <dbReference type="PROSITE" id="PS50885"/>
    </source>
</evidence>
<dbReference type="InterPro" id="IPR036890">
    <property type="entry name" value="HATPase_C_sf"/>
</dbReference>
<evidence type="ECO:0000256" key="7">
    <source>
        <dbReference type="PROSITE-ProRule" id="PRU00169"/>
    </source>
</evidence>
<evidence type="ECO:0000256" key="2">
    <source>
        <dbReference type="ARBA" id="ARBA00004370"/>
    </source>
</evidence>
<dbReference type="GO" id="GO:0016020">
    <property type="term" value="C:membrane"/>
    <property type="evidence" value="ECO:0007669"/>
    <property type="project" value="UniProtKB-SubCell"/>
</dbReference>
<dbReference type="InterPro" id="IPR011006">
    <property type="entry name" value="CheY-like_superfamily"/>
</dbReference>
<dbReference type="InterPro" id="IPR003594">
    <property type="entry name" value="HATPase_dom"/>
</dbReference>
<dbReference type="Pfam" id="PF13426">
    <property type="entry name" value="PAS_9"/>
    <property type="match status" value="1"/>
</dbReference>
<comment type="subcellular location">
    <subcellularLocation>
        <location evidence="2">Membrane</location>
    </subcellularLocation>
</comment>
<evidence type="ECO:0000256" key="9">
    <source>
        <dbReference type="SAM" id="Phobius"/>
    </source>
</evidence>
<feature type="modified residue" description="4-aspartylphosphate" evidence="7">
    <location>
        <position position="793"/>
    </location>
</feature>
<accession>A0A0D2JTI5</accession>
<proteinExistence type="predicted"/>
<dbReference type="CDD" id="cd00082">
    <property type="entry name" value="HisKA"/>
    <property type="match status" value="1"/>
</dbReference>
<dbReference type="CDD" id="cd18774">
    <property type="entry name" value="PDC2_HK_sensor"/>
    <property type="match status" value="1"/>
</dbReference>
<dbReference type="Gene3D" id="6.10.340.10">
    <property type="match status" value="1"/>
</dbReference>
<dbReference type="PROSITE" id="PS50885">
    <property type="entry name" value="HAMP"/>
    <property type="match status" value="1"/>
</dbReference>
<dbReference type="GO" id="GO:0000155">
    <property type="term" value="F:phosphorelay sensor kinase activity"/>
    <property type="evidence" value="ECO:0007669"/>
    <property type="project" value="InterPro"/>
</dbReference>
<dbReference type="Pfam" id="PF00072">
    <property type="entry name" value="Response_reg"/>
    <property type="match status" value="1"/>
</dbReference>
<gene>
    <name evidence="13" type="ORF">X474_16915</name>
</gene>
<dbReference type="InterPro" id="IPR035965">
    <property type="entry name" value="PAS-like_dom_sf"/>
</dbReference>
<dbReference type="Gene3D" id="3.30.450.20">
    <property type="entry name" value="PAS domain"/>
    <property type="match status" value="3"/>
</dbReference>
<dbReference type="SMART" id="SM00387">
    <property type="entry name" value="HATPase_c"/>
    <property type="match status" value="1"/>
</dbReference>
<keyword evidence="9" id="KW-1133">Transmembrane helix</keyword>
<evidence type="ECO:0000256" key="3">
    <source>
        <dbReference type="ARBA" id="ARBA00012438"/>
    </source>
</evidence>
<dbReference type="InterPro" id="IPR036097">
    <property type="entry name" value="HisK_dim/P_sf"/>
</dbReference>
<dbReference type="InterPro" id="IPR001789">
    <property type="entry name" value="Sig_transdc_resp-reg_receiver"/>
</dbReference>
<dbReference type="SUPFAM" id="SSF55874">
    <property type="entry name" value="ATPase domain of HSP90 chaperone/DNA topoisomerase II/histidine kinase"/>
    <property type="match status" value="1"/>
</dbReference>
<feature type="coiled-coil region" evidence="8">
    <location>
        <begin position="330"/>
        <end position="367"/>
    </location>
</feature>
<dbReference type="SUPFAM" id="SSF55785">
    <property type="entry name" value="PYP-like sensor domain (PAS domain)"/>
    <property type="match status" value="1"/>
</dbReference>
<dbReference type="PRINTS" id="PR00344">
    <property type="entry name" value="BCTRLSENSOR"/>
</dbReference>
<dbReference type="InterPro" id="IPR003661">
    <property type="entry name" value="HisK_dim/P_dom"/>
</dbReference>
<name>A0A0D2JTI5_9BACT</name>